<dbReference type="InterPro" id="IPR012373">
    <property type="entry name" value="Ferrdict_sens_TM"/>
</dbReference>
<evidence type="ECO:0000259" key="2">
    <source>
        <dbReference type="Pfam" id="PF04773"/>
    </source>
</evidence>
<dbReference type="PANTHER" id="PTHR30273:SF2">
    <property type="entry name" value="PROTEIN FECR"/>
    <property type="match status" value="1"/>
</dbReference>
<dbReference type="EMBL" id="QRPV01000046">
    <property type="protein sequence ID" value="RHM38283.1"/>
    <property type="molecule type" value="Genomic_DNA"/>
</dbReference>
<dbReference type="FunFam" id="2.60.120.1440:FF:000001">
    <property type="entry name" value="Putative anti-sigma factor"/>
    <property type="match status" value="1"/>
</dbReference>
<organism evidence="6 8">
    <name type="scientific">Butyricimonas virosa</name>
    <dbReference type="NCBI Taxonomy" id="544645"/>
    <lineage>
        <taxon>Bacteria</taxon>
        <taxon>Pseudomonadati</taxon>
        <taxon>Bacteroidota</taxon>
        <taxon>Bacteroidia</taxon>
        <taxon>Bacteroidales</taxon>
        <taxon>Odoribacteraceae</taxon>
        <taxon>Butyricimonas</taxon>
    </lineage>
</organism>
<feature type="domain" description="Protein FecR C-terminal" evidence="3">
    <location>
        <begin position="308"/>
        <end position="374"/>
    </location>
</feature>
<evidence type="ECO:0000259" key="3">
    <source>
        <dbReference type="Pfam" id="PF16344"/>
    </source>
</evidence>
<comment type="caution">
    <text evidence="6">The sequence shown here is derived from an EMBL/GenBank/DDBJ whole genome shotgun (WGS) entry which is preliminary data.</text>
</comment>
<dbReference type="InterPro" id="IPR032508">
    <property type="entry name" value="FecR_C"/>
</dbReference>
<keyword evidence="1" id="KW-0472">Membrane</keyword>
<dbReference type="InterPro" id="IPR006860">
    <property type="entry name" value="FecR"/>
</dbReference>
<dbReference type="Proteomes" id="UP000283589">
    <property type="component" value="Unassembled WGS sequence"/>
</dbReference>
<dbReference type="PANTHER" id="PTHR30273">
    <property type="entry name" value="PERIPLASMIC SIGNAL SENSOR AND SIGMA FACTOR ACTIVATOR FECR-RELATED"/>
    <property type="match status" value="1"/>
</dbReference>
<evidence type="ECO:0000313" key="4">
    <source>
        <dbReference type="EMBL" id="RGV30785.1"/>
    </source>
</evidence>
<sequence>MNENIDDILIKRLAGEVLSREEKACFDEWIGEQDHEAYYVELIKIRSGIIASRVKERIDKEKAWNKVRPVRKISRMRILLKYVAIMILPLSLGFFLLTRENKPEKVVYAEAPVQPGKKQAVLTLSSGQQVMLADTVVRVNEKGMVISNLPDKELVYKIMNDTMKTETVYNMVTVPRGGEYKLVLADGTIVWLNSDSHIRYPVTFSGDTRQVELEGEAYFEVAKDKEKPFIVRMNEYNVRVTGTQFNVRNYSNENLATTLVEGRVQIEKKGRVDRLRPGQQAILENNEIRIRTVNVNEQVAWRHGAFGFTQCRLENIMEELARWYDVDVFYMNQQVKNYHFSAWFKRSSSINEVINILEKTKKISLDLKGRILTVKDISRN</sequence>
<dbReference type="Pfam" id="PF16344">
    <property type="entry name" value="FecR_C"/>
    <property type="match status" value="1"/>
</dbReference>
<evidence type="ECO:0000313" key="5">
    <source>
        <dbReference type="EMBL" id="RGY11337.1"/>
    </source>
</evidence>
<protein>
    <submittedName>
        <fullName evidence="6">FecR family protein</fullName>
    </submittedName>
</protein>
<evidence type="ECO:0000313" key="8">
    <source>
        <dbReference type="Proteomes" id="UP000286038"/>
    </source>
</evidence>
<feature type="domain" description="FecR protein" evidence="2">
    <location>
        <begin position="173"/>
        <end position="265"/>
    </location>
</feature>
<dbReference type="Proteomes" id="UP000286063">
    <property type="component" value="Unassembled WGS sequence"/>
</dbReference>
<dbReference type="Gene3D" id="2.60.120.1440">
    <property type="match status" value="1"/>
</dbReference>
<evidence type="ECO:0000313" key="9">
    <source>
        <dbReference type="Proteomes" id="UP000286063"/>
    </source>
</evidence>
<dbReference type="GO" id="GO:0016989">
    <property type="term" value="F:sigma factor antagonist activity"/>
    <property type="evidence" value="ECO:0007669"/>
    <property type="project" value="TreeGrafter"/>
</dbReference>
<evidence type="ECO:0000256" key="1">
    <source>
        <dbReference type="SAM" id="Phobius"/>
    </source>
</evidence>
<dbReference type="EMBL" id="QRZA01000050">
    <property type="protein sequence ID" value="RGV30785.1"/>
    <property type="molecule type" value="Genomic_DNA"/>
</dbReference>
<keyword evidence="1" id="KW-0812">Transmembrane</keyword>
<evidence type="ECO:0000313" key="7">
    <source>
        <dbReference type="Proteomes" id="UP000283589"/>
    </source>
</evidence>
<keyword evidence="1" id="KW-1133">Transmembrane helix</keyword>
<name>A0A415QA69_9BACT</name>
<dbReference type="PIRSF" id="PIRSF018266">
    <property type="entry name" value="FecR"/>
    <property type="match status" value="1"/>
</dbReference>
<dbReference type="Proteomes" id="UP000286038">
    <property type="component" value="Unassembled WGS sequence"/>
</dbReference>
<dbReference type="RefSeq" id="WP_117775715.1">
    <property type="nucleotide sequence ID" value="NZ_CABJDM010000046.1"/>
</dbReference>
<feature type="transmembrane region" description="Helical" evidence="1">
    <location>
        <begin position="78"/>
        <end position="97"/>
    </location>
</feature>
<dbReference type="EMBL" id="QSCR01000056">
    <property type="protein sequence ID" value="RGY11337.1"/>
    <property type="molecule type" value="Genomic_DNA"/>
</dbReference>
<dbReference type="Pfam" id="PF04773">
    <property type="entry name" value="FecR"/>
    <property type="match status" value="1"/>
</dbReference>
<proteinExistence type="predicted"/>
<evidence type="ECO:0000313" key="6">
    <source>
        <dbReference type="EMBL" id="RHM38283.1"/>
    </source>
</evidence>
<reference evidence="7 8" key="1">
    <citation type="submission" date="2018-08" db="EMBL/GenBank/DDBJ databases">
        <title>A genome reference for cultivated species of the human gut microbiota.</title>
        <authorList>
            <person name="Zou Y."/>
            <person name="Xue W."/>
            <person name="Luo G."/>
        </authorList>
    </citation>
    <scope>NUCLEOTIDE SEQUENCE [LARGE SCALE GENOMIC DNA]</scope>
    <source>
        <strain evidence="4 7">AF14-49</strain>
        <strain evidence="6 8">AF34-33</strain>
        <strain evidence="5 9">OF02-7</strain>
    </source>
</reference>
<accession>A0A415QA69</accession>
<dbReference type="AlphaFoldDB" id="A0A415QA69"/>
<dbReference type="Gene3D" id="3.55.50.30">
    <property type="match status" value="1"/>
</dbReference>
<gene>
    <name evidence="4" type="ORF">DWW18_20010</name>
    <name evidence="6" type="ORF">DWZ68_17885</name>
    <name evidence="5" type="ORF">DXA50_19430</name>
</gene>
<dbReference type="OrthoDB" id="1098493at2"/>